<sequence>MFAFPRYCTMYTILPSLRHCDCPCWWPSQPCWWGIWVGLSFRDGFSCWRACRSFTKGV</sequence>
<accession>A0A0E9SMB3</accession>
<dbReference type="AlphaFoldDB" id="A0A0E9SMB3"/>
<evidence type="ECO:0000313" key="1">
    <source>
        <dbReference type="EMBL" id="JAH42456.1"/>
    </source>
</evidence>
<dbReference type="EMBL" id="GBXM01066121">
    <property type="protein sequence ID" value="JAH42456.1"/>
    <property type="molecule type" value="Transcribed_RNA"/>
</dbReference>
<name>A0A0E9SMB3_ANGAN</name>
<protein>
    <submittedName>
        <fullName evidence="1">Uncharacterized protein</fullName>
    </submittedName>
</protein>
<reference evidence="1" key="1">
    <citation type="submission" date="2014-11" db="EMBL/GenBank/DDBJ databases">
        <authorList>
            <person name="Amaro Gonzalez C."/>
        </authorList>
    </citation>
    <scope>NUCLEOTIDE SEQUENCE</scope>
</reference>
<proteinExistence type="predicted"/>
<reference evidence="1" key="2">
    <citation type="journal article" date="2015" name="Fish Shellfish Immunol.">
        <title>Early steps in the European eel (Anguilla anguilla)-Vibrio vulnificus interaction in the gills: Role of the RtxA13 toxin.</title>
        <authorList>
            <person name="Callol A."/>
            <person name="Pajuelo D."/>
            <person name="Ebbesson L."/>
            <person name="Teles M."/>
            <person name="MacKenzie S."/>
            <person name="Amaro C."/>
        </authorList>
    </citation>
    <scope>NUCLEOTIDE SEQUENCE</scope>
</reference>
<organism evidence="1">
    <name type="scientific">Anguilla anguilla</name>
    <name type="common">European freshwater eel</name>
    <name type="synonym">Muraena anguilla</name>
    <dbReference type="NCBI Taxonomy" id="7936"/>
    <lineage>
        <taxon>Eukaryota</taxon>
        <taxon>Metazoa</taxon>
        <taxon>Chordata</taxon>
        <taxon>Craniata</taxon>
        <taxon>Vertebrata</taxon>
        <taxon>Euteleostomi</taxon>
        <taxon>Actinopterygii</taxon>
        <taxon>Neopterygii</taxon>
        <taxon>Teleostei</taxon>
        <taxon>Anguilliformes</taxon>
        <taxon>Anguillidae</taxon>
        <taxon>Anguilla</taxon>
    </lineage>
</organism>